<comment type="catalytic activity">
    <reaction evidence="6 8">
        <text>(sulfur carrier)-H + L-cysteine = (sulfur carrier)-SH + L-alanine</text>
        <dbReference type="Rhea" id="RHEA:43892"/>
        <dbReference type="Rhea" id="RHEA-COMP:14737"/>
        <dbReference type="Rhea" id="RHEA-COMP:14739"/>
        <dbReference type="ChEBI" id="CHEBI:29917"/>
        <dbReference type="ChEBI" id="CHEBI:35235"/>
        <dbReference type="ChEBI" id="CHEBI:57972"/>
        <dbReference type="ChEBI" id="CHEBI:64428"/>
        <dbReference type="EC" id="2.8.1.7"/>
    </reaction>
</comment>
<dbReference type="PANTHER" id="PTHR43586:SF8">
    <property type="entry name" value="CYSTEINE DESULFURASE 1, CHLOROPLASTIC"/>
    <property type="match status" value="1"/>
</dbReference>
<evidence type="ECO:0000256" key="2">
    <source>
        <dbReference type="ARBA" id="ARBA00002824"/>
    </source>
</evidence>
<evidence type="ECO:0000256" key="1">
    <source>
        <dbReference type="ARBA" id="ARBA00001933"/>
    </source>
</evidence>
<dbReference type="GO" id="GO:0031071">
    <property type="term" value="F:cysteine desulfurase activity"/>
    <property type="evidence" value="ECO:0007669"/>
    <property type="project" value="UniProtKB-UniRule"/>
</dbReference>
<dbReference type="Gene3D" id="3.40.640.10">
    <property type="entry name" value="Type I PLP-dependent aspartate aminotransferase-like (Major domain)"/>
    <property type="match status" value="1"/>
</dbReference>
<evidence type="ECO:0000256" key="8">
    <source>
        <dbReference type="RuleBase" id="RU004506"/>
    </source>
</evidence>
<comment type="function">
    <text evidence="2 8">Catalyzes the removal of elemental sulfur and selenium atoms from L-cysteine, L-cystine, L-selenocysteine, and L-selenocystine to produce L-alanine.</text>
</comment>
<dbReference type="RefSeq" id="WP_123847724.1">
    <property type="nucleotide sequence ID" value="NZ_RPDH01000002.1"/>
</dbReference>
<dbReference type="Pfam" id="PF00266">
    <property type="entry name" value="Aminotran_5"/>
    <property type="match status" value="1"/>
</dbReference>
<dbReference type="InterPro" id="IPR000192">
    <property type="entry name" value="Aminotrans_V_dom"/>
</dbReference>
<keyword evidence="11" id="KW-1185">Reference proteome</keyword>
<dbReference type="InterPro" id="IPR015422">
    <property type="entry name" value="PyrdxlP-dep_Trfase_small"/>
</dbReference>
<dbReference type="Gene3D" id="3.90.1150.10">
    <property type="entry name" value="Aspartate Aminotransferase, domain 1"/>
    <property type="match status" value="1"/>
</dbReference>
<dbReference type="PANTHER" id="PTHR43586">
    <property type="entry name" value="CYSTEINE DESULFURASE"/>
    <property type="match status" value="1"/>
</dbReference>
<organism evidence="10 11">
    <name type="scientific">Chitinophaga lutea</name>
    <dbReference type="NCBI Taxonomy" id="2488634"/>
    <lineage>
        <taxon>Bacteria</taxon>
        <taxon>Pseudomonadati</taxon>
        <taxon>Bacteroidota</taxon>
        <taxon>Chitinophagia</taxon>
        <taxon>Chitinophagales</taxon>
        <taxon>Chitinophagaceae</taxon>
        <taxon>Chitinophaga</taxon>
    </lineage>
</organism>
<accession>A0A3N4PPV0</accession>
<evidence type="ECO:0000313" key="10">
    <source>
        <dbReference type="EMBL" id="RPE08729.1"/>
    </source>
</evidence>
<comment type="cofactor">
    <cofactor evidence="1 7">
        <name>pyridoxal 5'-phosphate</name>
        <dbReference type="ChEBI" id="CHEBI:597326"/>
    </cofactor>
</comment>
<gene>
    <name evidence="10" type="ORF">EGT74_16985</name>
</gene>
<dbReference type="InterPro" id="IPR015424">
    <property type="entry name" value="PyrdxlP-dep_Trfase"/>
</dbReference>
<dbReference type="SUPFAM" id="SSF53383">
    <property type="entry name" value="PLP-dependent transferases"/>
    <property type="match status" value="1"/>
</dbReference>
<dbReference type="NCBIfam" id="TIGR01979">
    <property type="entry name" value="sufS"/>
    <property type="match status" value="1"/>
</dbReference>
<dbReference type="GO" id="GO:0006534">
    <property type="term" value="P:cysteine metabolic process"/>
    <property type="evidence" value="ECO:0007669"/>
    <property type="project" value="UniProtKB-UniRule"/>
</dbReference>
<dbReference type="InterPro" id="IPR020578">
    <property type="entry name" value="Aminotrans_V_PyrdxlP_BS"/>
</dbReference>
<dbReference type="Proteomes" id="UP000278351">
    <property type="component" value="Unassembled WGS sequence"/>
</dbReference>
<dbReference type="GO" id="GO:0030170">
    <property type="term" value="F:pyridoxal phosphate binding"/>
    <property type="evidence" value="ECO:0007669"/>
    <property type="project" value="UniProtKB-UniRule"/>
</dbReference>
<dbReference type="InterPro" id="IPR016454">
    <property type="entry name" value="Cysteine_dSase"/>
</dbReference>
<comment type="caution">
    <text evidence="10">The sequence shown here is derived from an EMBL/GenBank/DDBJ whole genome shotgun (WGS) entry which is preliminary data.</text>
</comment>
<sequence>METATAKNTIWPDVEKIRNEFPILQQSINGNPLVYLDNGATTQKPVQVIRAMQEYYTGYNSNVHRGVHTLSQKATSAYEAARHQVAAFIGAHHHEVVFTKGTTDAINLVAAGFRKEFLHEGDEVIISGMEHHSNIVPWQLACEEKKAHLKVIPVTDNGELDMNAYASMLGPRVKIVSVTWISNTLGTINPVKDIINMAHAAGIPVLLDAAQAIAHTPIKVHELNVDFLALSSHKVYGPTGIGILYGKESWLQKLPPYQGGGDMIKHVTFEKTTYAEPPLKFEAGTPAICEAIGFGAAVAYVTQLGIHKIQAYEHQLTEYAIAQLKTIPELRLIGEAKHRAGAISFLVGQHHPSDVGVLLDQQGIAVRTGHHCTQPLMDRFECPGTVRASLALYNTTADIDRLVEGVRKAVTLLG</sequence>
<dbReference type="AlphaFoldDB" id="A0A3N4PPV0"/>
<dbReference type="EC" id="2.8.1.7" evidence="8"/>
<dbReference type="CDD" id="cd06453">
    <property type="entry name" value="SufS_like"/>
    <property type="match status" value="1"/>
</dbReference>
<keyword evidence="5 8" id="KW-0663">Pyridoxal phosphate</keyword>
<evidence type="ECO:0000256" key="5">
    <source>
        <dbReference type="ARBA" id="ARBA00022898"/>
    </source>
</evidence>
<evidence type="ECO:0000256" key="3">
    <source>
        <dbReference type="ARBA" id="ARBA00010447"/>
    </source>
</evidence>
<dbReference type="PROSITE" id="PS00595">
    <property type="entry name" value="AA_TRANSFER_CLASS_5"/>
    <property type="match status" value="1"/>
</dbReference>
<feature type="domain" description="Aminotransferase class V" evidence="9">
    <location>
        <begin position="34"/>
        <end position="402"/>
    </location>
</feature>
<dbReference type="PIRSF" id="PIRSF005572">
    <property type="entry name" value="NifS"/>
    <property type="match status" value="1"/>
</dbReference>
<dbReference type="OrthoDB" id="9804366at2"/>
<comment type="similarity">
    <text evidence="3 8">Belongs to the class-V pyridoxal-phosphate-dependent aminotransferase family. Csd subfamily.</text>
</comment>
<evidence type="ECO:0000313" key="11">
    <source>
        <dbReference type="Proteomes" id="UP000278351"/>
    </source>
</evidence>
<protein>
    <recommendedName>
        <fullName evidence="8">Cysteine desulfurase</fullName>
        <ecNumber evidence="8">2.8.1.7</ecNumber>
    </recommendedName>
</protein>
<reference evidence="10 11" key="1">
    <citation type="submission" date="2018-11" db="EMBL/GenBank/DDBJ databases">
        <title>Chitinophaga lutea sp.nov., isolate from arsenic contaminated soil.</title>
        <authorList>
            <person name="Zong Y."/>
        </authorList>
    </citation>
    <scope>NUCLEOTIDE SEQUENCE [LARGE SCALE GENOMIC DNA]</scope>
    <source>
        <strain evidence="10 11">ZY74</strain>
    </source>
</reference>
<evidence type="ECO:0000259" key="9">
    <source>
        <dbReference type="Pfam" id="PF00266"/>
    </source>
</evidence>
<name>A0A3N4PPV0_9BACT</name>
<evidence type="ECO:0000256" key="6">
    <source>
        <dbReference type="ARBA" id="ARBA00050776"/>
    </source>
</evidence>
<keyword evidence="4 8" id="KW-0808">Transferase</keyword>
<evidence type="ECO:0000256" key="7">
    <source>
        <dbReference type="RuleBase" id="RU004504"/>
    </source>
</evidence>
<evidence type="ECO:0000256" key="4">
    <source>
        <dbReference type="ARBA" id="ARBA00022679"/>
    </source>
</evidence>
<dbReference type="InterPro" id="IPR010970">
    <property type="entry name" value="Cys_dSase_SufS"/>
</dbReference>
<dbReference type="InterPro" id="IPR015421">
    <property type="entry name" value="PyrdxlP-dep_Trfase_major"/>
</dbReference>
<dbReference type="EMBL" id="RPDH01000002">
    <property type="protein sequence ID" value="RPE08729.1"/>
    <property type="molecule type" value="Genomic_DNA"/>
</dbReference>
<proteinExistence type="inferred from homology"/>